<organism evidence="2 3">
    <name type="scientific">Streptomyces stramineus</name>
    <dbReference type="NCBI Taxonomy" id="173861"/>
    <lineage>
        <taxon>Bacteria</taxon>
        <taxon>Bacillati</taxon>
        <taxon>Actinomycetota</taxon>
        <taxon>Actinomycetes</taxon>
        <taxon>Kitasatosporales</taxon>
        <taxon>Streptomycetaceae</taxon>
        <taxon>Streptomyces</taxon>
    </lineage>
</organism>
<reference evidence="2 3" key="1">
    <citation type="journal article" date="2019" name="Int. J. Syst. Evol. Microbiol.">
        <title>The Global Catalogue of Microorganisms (GCM) 10K type strain sequencing project: providing services to taxonomists for standard genome sequencing and annotation.</title>
        <authorList>
            <consortium name="The Broad Institute Genomics Platform"/>
            <consortium name="The Broad Institute Genome Sequencing Center for Infectious Disease"/>
            <person name="Wu L."/>
            <person name="Ma J."/>
        </authorList>
    </citation>
    <scope>NUCLEOTIDE SEQUENCE [LARGE SCALE GENOMIC DNA]</scope>
    <source>
        <strain evidence="2 3">JCM 10649</strain>
    </source>
</reference>
<name>A0ABN1B0W1_9ACTN</name>
<accession>A0ABN1B0W1</accession>
<gene>
    <name evidence="2" type="ORF">GCM10009544_56480</name>
</gene>
<comment type="caution">
    <text evidence="2">The sequence shown here is derived from an EMBL/GenBank/DDBJ whole genome shotgun (WGS) entry which is preliminary data.</text>
</comment>
<protein>
    <submittedName>
        <fullName evidence="2">Uncharacterized protein</fullName>
    </submittedName>
</protein>
<evidence type="ECO:0000313" key="2">
    <source>
        <dbReference type="EMBL" id="GAA0488031.1"/>
    </source>
</evidence>
<feature type="region of interest" description="Disordered" evidence="1">
    <location>
        <begin position="1"/>
        <end position="51"/>
    </location>
</feature>
<dbReference type="Proteomes" id="UP001499895">
    <property type="component" value="Unassembled WGS sequence"/>
</dbReference>
<proteinExistence type="predicted"/>
<keyword evidence="3" id="KW-1185">Reference proteome</keyword>
<dbReference type="EMBL" id="BAAAHB010000103">
    <property type="protein sequence ID" value="GAA0488031.1"/>
    <property type="molecule type" value="Genomic_DNA"/>
</dbReference>
<sequence length="149" mass="15718">MASFASEWAQLKHETSAGDGMQLAGTGGTPGWDKSASGGVKSGKNAWNTAGDGVGRLGGNVKQALTALEQGQKGTGAQGVHSAAAQREVYQSWKRYLDGMAGRCAALKERLEKAGNHQYKGDQQIMEAFDEMKNRYKDTPDVGGRAGGR</sequence>
<dbReference type="RefSeq" id="WP_344096068.1">
    <property type="nucleotide sequence ID" value="NZ_BAAAHB010000103.1"/>
</dbReference>
<evidence type="ECO:0000313" key="3">
    <source>
        <dbReference type="Proteomes" id="UP001499895"/>
    </source>
</evidence>
<evidence type="ECO:0000256" key="1">
    <source>
        <dbReference type="SAM" id="MobiDB-lite"/>
    </source>
</evidence>